<dbReference type="GO" id="GO:0003747">
    <property type="term" value="F:translation release factor activity"/>
    <property type="evidence" value="ECO:0007669"/>
    <property type="project" value="InterPro"/>
</dbReference>
<feature type="compositionally biased region" description="Polar residues" evidence="5">
    <location>
        <begin position="223"/>
        <end position="234"/>
    </location>
</feature>
<dbReference type="GO" id="GO:0032543">
    <property type="term" value="P:mitochondrial translation"/>
    <property type="evidence" value="ECO:0007669"/>
    <property type="project" value="UniProtKB-ARBA"/>
</dbReference>
<reference evidence="7" key="1">
    <citation type="submission" date="2021-01" db="EMBL/GenBank/DDBJ databases">
        <authorList>
            <person name="Kaushik A."/>
        </authorList>
    </citation>
    <scope>NUCLEOTIDE SEQUENCE</scope>
    <source>
        <strain evidence="7">AG3-1AP</strain>
    </source>
</reference>
<keyword evidence="4" id="KW-0496">Mitochondrion</keyword>
<evidence type="ECO:0000313" key="7">
    <source>
        <dbReference type="EMBL" id="CAE6396921.1"/>
    </source>
</evidence>
<feature type="compositionally biased region" description="Basic and acidic residues" evidence="5">
    <location>
        <begin position="518"/>
        <end position="530"/>
    </location>
</feature>
<dbReference type="GO" id="GO:0005739">
    <property type="term" value="C:mitochondrion"/>
    <property type="evidence" value="ECO:0007669"/>
    <property type="project" value="UniProtKB-SubCell"/>
</dbReference>
<accession>A0A8H3A585</accession>
<feature type="region of interest" description="Disordered" evidence="5">
    <location>
        <begin position="23"/>
        <end position="43"/>
    </location>
</feature>
<dbReference type="EMBL" id="CAJMWV010000455">
    <property type="protein sequence ID" value="CAE6396921.1"/>
    <property type="molecule type" value="Genomic_DNA"/>
</dbReference>
<feature type="region of interest" description="Disordered" evidence="5">
    <location>
        <begin position="223"/>
        <end position="242"/>
    </location>
</feature>
<dbReference type="PANTHER" id="PTHR46203:SF1">
    <property type="entry name" value="MITOCHONDRIAL TRANSLATION RELEASE FACTOR IN RESCUE"/>
    <property type="match status" value="1"/>
</dbReference>
<comment type="subcellular location">
    <subcellularLocation>
        <location evidence="1">Mitochondrion</location>
    </subcellularLocation>
</comment>
<comment type="similarity">
    <text evidence="2">Belongs to the prokaryotic/mitochondrial release factor family.</text>
</comment>
<feature type="compositionally biased region" description="Polar residues" evidence="5">
    <location>
        <begin position="492"/>
        <end position="508"/>
    </location>
</feature>
<evidence type="ECO:0000256" key="1">
    <source>
        <dbReference type="ARBA" id="ARBA00004173"/>
    </source>
</evidence>
<feature type="domain" description="Prokaryotic-type class I peptide chain release factors" evidence="6">
    <location>
        <begin position="556"/>
        <end position="618"/>
    </location>
</feature>
<proteinExistence type="inferred from homology"/>
<dbReference type="Pfam" id="PF00472">
    <property type="entry name" value="RF-1"/>
    <property type="match status" value="1"/>
</dbReference>
<keyword evidence="3" id="KW-0809">Transit peptide</keyword>
<evidence type="ECO:0000256" key="4">
    <source>
        <dbReference type="ARBA" id="ARBA00023128"/>
    </source>
</evidence>
<evidence type="ECO:0000256" key="3">
    <source>
        <dbReference type="ARBA" id="ARBA00022946"/>
    </source>
</evidence>
<feature type="region of interest" description="Disordered" evidence="5">
    <location>
        <begin position="491"/>
        <end position="540"/>
    </location>
</feature>
<evidence type="ECO:0000259" key="6">
    <source>
        <dbReference type="Pfam" id="PF00472"/>
    </source>
</evidence>
<evidence type="ECO:0000256" key="2">
    <source>
        <dbReference type="ARBA" id="ARBA00010835"/>
    </source>
</evidence>
<dbReference type="InterPro" id="IPR052405">
    <property type="entry name" value="Mito_Transl_Release_Factor"/>
</dbReference>
<dbReference type="InterPro" id="IPR045853">
    <property type="entry name" value="Pep_chain_release_fac_I_sf"/>
</dbReference>
<name>A0A8H3A585_9AGAM</name>
<comment type="caution">
    <text evidence="7">The sequence shown here is derived from an EMBL/GenBank/DDBJ whole genome shotgun (WGS) entry which is preliminary data.</text>
</comment>
<feature type="compositionally biased region" description="Basic residues" evidence="5">
    <location>
        <begin position="27"/>
        <end position="37"/>
    </location>
</feature>
<evidence type="ECO:0000313" key="8">
    <source>
        <dbReference type="Proteomes" id="UP000663831"/>
    </source>
</evidence>
<dbReference type="OrthoDB" id="277888at2759"/>
<dbReference type="PANTHER" id="PTHR46203">
    <property type="entry name" value="PROBABLE PEPTIDE CHAIN RELEASE FACTOR C12ORF65"/>
    <property type="match status" value="1"/>
</dbReference>
<evidence type="ECO:0000256" key="5">
    <source>
        <dbReference type="SAM" id="MobiDB-lite"/>
    </source>
</evidence>
<dbReference type="InterPro" id="IPR000352">
    <property type="entry name" value="Pep_chain_release_fac_I"/>
</dbReference>
<dbReference type="Proteomes" id="UP000663831">
    <property type="component" value="Unassembled WGS sequence"/>
</dbReference>
<protein>
    <recommendedName>
        <fullName evidence="6">Prokaryotic-type class I peptide chain release factors domain-containing protein</fullName>
    </recommendedName>
</protein>
<dbReference type="Gene3D" id="3.30.160.20">
    <property type="match status" value="1"/>
</dbReference>
<organism evidence="7 8">
    <name type="scientific">Rhizoctonia solani</name>
    <dbReference type="NCBI Taxonomy" id="456999"/>
    <lineage>
        <taxon>Eukaryota</taxon>
        <taxon>Fungi</taxon>
        <taxon>Dikarya</taxon>
        <taxon>Basidiomycota</taxon>
        <taxon>Agaricomycotina</taxon>
        <taxon>Agaricomycetes</taxon>
        <taxon>Cantharellales</taxon>
        <taxon>Ceratobasidiaceae</taxon>
        <taxon>Rhizoctonia</taxon>
    </lineage>
</organism>
<gene>
    <name evidence="7" type="ORF">RDB_LOCUS12120</name>
</gene>
<dbReference type="SUPFAM" id="SSF75620">
    <property type="entry name" value="Release factor"/>
    <property type="match status" value="1"/>
</dbReference>
<sequence>MYVQALSYLILIKMGIDKATRSTSSKLHVKPKTRHKTTPPGPVEPVLQTSVQKIAHFQAKLLDIRRNINNQVTKLDDVARIIGVEGDRLHPLVHCKHILQLDTSSALQELLQAIADKSPTEQKHTTQLDSTAIWLESRILAVQLWVIKRLLLRIEPETGDEALHTQAWSSIQGIETQISQMSLVVASLRDIFHRVRSDSAGQSPQEGWAKNFFIREDVEDNTNDPSLVSANQSPGAAPSQRNHTRALASRSILLENLAAIAAFSRQESVIWKIERFLSRIEEVHHRVSKAISHLDQLAQDLRVARDRTHPVVSCRHVLQLDTFSSLDMGMGEALWLDSRLPEVQLEVVKMRLWAFHLIMKSQNIPRQQKNLIRSIRGRIKVAHSLLRNSREEFGSYGPQAPNAFLFLTTTPSQTKANELLIYITMFFSSISSVLFRNQLLRSRVVPRILPNASYSNATFGRTINQRPYANAPISAQGLNESNNVKESEDLLANNSTNGTGHMQNNDRNMTPELEHDEETGQTREPSEHMASDGTDGPKYISRGKLMAAHRARVAPELKEEDLEETFVRGSGPGGQAINKTSSSVSLIHRPTGIRIQCQATRSREQNRKIARKIMLEKVLCAIIVPGIWK</sequence>
<dbReference type="AlphaFoldDB" id="A0A8H3A585"/>